<proteinExistence type="predicted"/>
<dbReference type="Pfam" id="PF03190">
    <property type="entry name" value="Thioredox_DsbH"/>
    <property type="match status" value="1"/>
</dbReference>
<evidence type="ECO:0000256" key="2">
    <source>
        <dbReference type="ARBA" id="ARBA00023284"/>
    </source>
</evidence>
<dbReference type="InterPro" id="IPR012336">
    <property type="entry name" value="Thioredoxin-like_fold"/>
</dbReference>
<keyword evidence="2" id="KW-0676">Redox-active center</keyword>
<dbReference type="PROSITE" id="PS51352">
    <property type="entry name" value="THIOREDOXIN_2"/>
    <property type="match status" value="2"/>
</dbReference>
<reference evidence="4" key="2">
    <citation type="submission" date="2021-04" db="EMBL/GenBank/DDBJ databases">
        <authorList>
            <person name="Gilroy R."/>
        </authorList>
    </citation>
    <scope>NUCLEOTIDE SEQUENCE</scope>
    <source>
        <strain evidence="4">23274</strain>
    </source>
</reference>
<accession>A0A9D2ACH9</accession>
<dbReference type="EMBL" id="DXFT01000132">
    <property type="protein sequence ID" value="HIX03822.1"/>
    <property type="molecule type" value="Genomic_DNA"/>
</dbReference>
<feature type="domain" description="Thioredoxin" evidence="3">
    <location>
        <begin position="284"/>
        <end position="394"/>
    </location>
</feature>
<evidence type="ECO:0000256" key="1">
    <source>
        <dbReference type="ARBA" id="ARBA00022729"/>
    </source>
</evidence>
<dbReference type="Proteomes" id="UP000824202">
    <property type="component" value="Unassembled WGS sequence"/>
</dbReference>
<sequence length="634" mass="71931">MNILKEFAMEKSKYSVLVVLCLMCFVSLVNAQNKSVFHSITWDEAAALAEKEGKIVFVDAMRKPMNEEAKQANEKMTRDIFKVKEVTDFINKNTIAIQIDMGSEAGKEFAPKLVMNMYPTYGFFMPNGDILGVISPFILAKEPMKLVEAGNKALEAAAVKRQNSRKIAFQNLTLDQAVEQAKKEGKLVFIDAHTAWCQPCVLMEKNVFSLNTVADYYNEHFINVKIDFGKEKELAERFGVNGYPSFIFVNGKGKAVYIAGGYTEEKEFIGYGEAALKAAEGIVFEHGTWQEALNKAKAENKLIFMDCYTSWCGPCKIMAKDVFTDPDVAKFFNEHFVNVKFDMEKGEGVTLKEKYSVHAYPTLNFINAQGELQHCIVGSMEVEDFLKEAQKAIDGKGLIALTKEYEAGNREPEFVISYLKALGDAYKSEDAEKVCLAYFATLDKAKLQEKFYWDLFYQYINDVDSDVFAYVYENRDAFCEAIGEKEVRRKIANVWTVGANRFVSGQGENVAFDEKGFKKYIKRLSKADVDDKFVIISDAKMSNAEKLGDWKTYMDLGEERLKEGTVGDLLLYNWGLRIDRECKDDALRLRAAKWLDDAAAVSDERESEGNVGMMSWGKYFKEISAKLKEPWKEK</sequence>
<dbReference type="PANTHER" id="PTHR15337">
    <property type="entry name" value="ANTERIOR GRADIENT PROTEIN-RELATED"/>
    <property type="match status" value="1"/>
</dbReference>
<organism evidence="4 5">
    <name type="scientific">Candidatus Odoribacter faecigallinarum</name>
    <dbReference type="NCBI Taxonomy" id="2838706"/>
    <lineage>
        <taxon>Bacteria</taxon>
        <taxon>Pseudomonadati</taxon>
        <taxon>Bacteroidota</taxon>
        <taxon>Bacteroidia</taxon>
        <taxon>Bacteroidales</taxon>
        <taxon>Odoribacteraceae</taxon>
        <taxon>Odoribacter</taxon>
    </lineage>
</organism>
<dbReference type="SUPFAM" id="SSF52833">
    <property type="entry name" value="Thioredoxin-like"/>
    <property type="match status" value="3"/>
</dbReference>
<dbReference type="InterPro" id="IPR051099">
    <property type="entry name" value="AGR/TXD"/>
</dbReference>
<dbReference type="InterPro" id="IPR036249">
    <property type="entry name" value="Thioredoxin-like_sf"/>
</dbReference>
<dbReference type="PROSITE" id="PS00194">
    <property type="entry name" value="THIOREDOXIN_1"/>
    <property type="match status" value="1"/>
</dbReference>
<feature type="domain" description="Thioredoxin" evidence="3">
    <location>
        <begin position="147"/>
        <end position="281"/>
    </location>
</feature>
<dbReference type="Gene3D" id="3.40.30.10">
    <property type="entry name" value="Glutaredoxin"/>
    <property type="match status" value="3"/>
</dbReference>
<evidence type="ECO:0000313" key="5">
    <source>
        <dbReference type="Proteomes" id="UP000824202"/>
    </source>
</evidence>
<dbReference type="AlphaFoldDB" id="A0A9D2ACH9"/>
<evidence type="ECO:0000313" key="4">
    <source>
        <dbReference type="EMBL" id="HIX03822.1"/>
    </source>
</evidence>
<dbReference type="InterPro" id="IPR017937">
    <property type="entry name" value="Thioredoxin_CS"/>
</dbReference>
<dbReference type="InterPro" id="IPR004879">
    <property type="entry name" value="Ssp411-like_TRX"/>
</dbReference>
<protein>
    <submittedName>
        <fullName evidence="4">Thioredoxin family protein</fullName>
    </submittedName>
</protein>
<keyword evidence="1" id="KW-0732">Signal</keyword>
<comment type="caution">
    <text evidence="4">The sequence shown here is derived from an EMBL/GenBank/DDBJ whole genome shotgun (WGS) entry which is preliminary data.</text>
</comment>
<dbReference type="InterPro" id="IPR013766">
    <property type="entry name" value="Thioredoxin_domain"/>
</dbReference>
<gene>
    <name evidence="4" type="ORF">H9863_06865</name>
</gene>
<evidence type="ECO:0000259" key="3">
    <source>
        <dbReference type="PROSITE" id="PS51352"/>
    </source>
</evidence>
<dbReference type="Pfam" id="PF13098">
    <property type="entry name" value="Thioredoxin_2"/>
    <property type="match status" value="1"/>
</dbReference>
<dbReference type="PANTHER" id="PTHR15337:SF11">
    <property type="entry name" value="THIOREDOXIN DOMAIN-CONTAINING PROTEIN"/>
    <property type="match status" value="1"/>
</dbReference>
<reference evidence="4" key="1">
    <citation type="journal article" date="2021" name="PeerJ">
        <title>Extensive microbial diversity within the chicken gut microbiome revealed by metagenomics and culture.</title>
        <authorList>
            <person name="Gilroy R."/>
            <person name="Ravi A."/>
            <person name="Getino M."/>
            <person name="Pursley I."/>
            <person name="Horton D.L."/>
            <person name="Alikhan N.F."/>
            <person name="Baker D."/>
            <person name="Gharbi K."/>
            <person name="Hall N."/>
            <person name="Watson M."/>
            <person name="Adriaenssens E.M."/>
            <person name="Foster-Nyarko E."/>
            <person name="Jarju S."/>
            <person name="Secka A."/>
            <person name="Antonio M."/>
            <person name="Oren A."/>
            <person name="Chaudhuri R.R."/>
            <person name="La Ragione R."/>
            <person name="Hildebrand F."/>
            <person name="Pallen M.J."/>
        </authorList>
    </citation>
    <scope>NUCLEOTIDE SEQUENCE</scope>
    <source>
        <strain evidence="4">23274</strain>
    </source>
</reference>
<feature type="non-terminal residue" evidence="4">
    <location>
        <position position="1"/>
    </location>
</feature>
<name>A0A9D2ACH9_9BACT</name>